<evidence type="ECO:0000313" key="3">
    <source>
        <dbReference type="Proteomes" id="UP000494163"/>
    </source>
</evidence>
<name>A0A0M3QWQ9_DROBS</name>
<dbReference type="Proteomes" id="UP000494163">
    <property type="component" value="Chromosome 3L"/>
</dbReference>
<evidence type="ECO:0000313" key="1">
    <source>
        <dbReference type="EMBL" id="ALC43447.1"/>
    </source>
</evidence>
<accession>A0A0M3QWQ9</accession>
<sequence>MNVLAMLFKPLSPYQNP</sequence>
<keyword evidence="3" id="KW-1185">Reference proteome</keyword>
<reference evidence="2 3" key="1">
    <citation type="submission" date="2015-08" db="EMBL/GenBank/DDBJ databases">
        <title>Ancestral chromatin configuration constrains chromatin evolution on differentiating sex chromosomes in Drosophila.</title>
        <authorList>
            <person name="Zhou Q."/>
            <person name="Bachtrog D."/>
        </authorList>
    </citation>
    <scope>NUCLEOTIDE SEQUENCE [LARGE SCALE GENOMIC DNA]</scope>
    <source>
        <tissue evidence="2">Whole larvae</tissue>
    </source>
</reference>
<dbReference type="AlphaFoldDB" id="A0A0M3QWQ9"/>
<dbReference type="EMBL" id="CP012525">
    <property type="protein sequence ID" value="ALC44579.1"/>
    <property type="molecule type" value="Genomic_DNA"/>
</dbReference>
<protein>
    <submittedName>
        <fullName evidence="1">Maker668</fullName>
    </submittedName>
    <submittedName>
        <fullName evidence="2">Maker737</fullName>
    </submittedName>
</protein>
<organism evidence="2 3">
    <name type="scientific">Drosophila busckii</name>
    <name type="common">Fruit fly</name>
    <dbReference type="NCBI Taxonomy" id="30019"/>
    <lineage>
        <taxon>Eukaryota</taxon>
        <taxon>Metazoa</taxon>
        <taxon>Ecdysozoa</taxon>
        <taxon>Arthropoda</taxon>
        <taxon>Hexapoda</taxon>
        <taxon>Insecta</taxon>
        <taxon>Pterygota</taxon>
        <taxon>Neoptera</taxon>
        <taxon>Endopterygota</taxon>
        <taxon>Diptera</taxon>
        <taxon>Brachycera</taxon>
        <taxon>Muscomorpha</taxon>
        <taxon>Ephydroidea</taxon>
        <taxon>Drosophilidae</taxon>
        <taxon>Drosophila</taxon>
    </lineage>
</organism>
<evidence type="ECO:0000313" key="2">
    <source>
        <dbReference type="EMBL" id="ALC44579.1"/>
    </source>
</evidence>
<proteinExistence type="predicted"/>
<gene>
    <name evidence="2" type="ORF">Dbus_chr3Lg1745</name>
    <name evidence="1" type="ORF">Dbus_chr3Lg613</name>
</gene>
<dbReference type="EMBL" id="CP012525">
    <property type="protein sequence ID" value="ALC43447.1"/>
    <property type="molecule type" value="Genomic_DNA"/>
</dbReference>